<organism evidence="1 2">
    <name type="scientific">Mesorhizobium delmotii</name>
    <dbReference type="NCBI Taxonomy" id="1631247"/>
    <lineage>
        <taxon>Bacteria</taxon>
        <taxon>Pseudomonadati</taxon>
        <taxon>Pseudomonadota</taxon>
        <taxon>Alphaproteobacteria</taxon>
        <taxon>Hyphomicrobiales</taxon>
        <taxon>Phyllobacteriaceae</taxon>
        <taxon>Mesorhizobium</taxon>
    </lineage>
</organism>
<dbReference type="Proteomes" id="UP000245698">
    <property type="component" value="Unassembled WGS sequence"/>
</dbReference>
<keyword evidence="2" id="KW-1185">Reference proteome</keyword>
<evidence type="ECO:0000313" key="2">
    <source>
        <dbReference type="Proteomes" id="UP000245698"/>
    </source>
</evidence>
<sequence>MRIDQPLMLHQGLVGPVGRVISALGHWIEVEIGDLQHRCGFGFAAGLTAHDVLELLSGQRPVVGRIGAVERHALRFQDPRIGHQIAVLGFAGSLEEDAQLAVLAAGVFGGALDQDAIRGLAHEPELILIPVTIASDVAGTVDDRGNPNDRQGEQHPLQVTQKLVGSLRLLQPAEVATPAPDCPGVQGVAYAVLLAKGLVATVEFIDVFLIDEDPAKGEIIHLVPALLFWLSVWLSAAAVIEVEVDFAVCHGQAFIVRTAWLKNRNLHSYLIARWAGRFGAS</sequence>
<evidence type="ECO:0000313" key="1">
    <source>
        <dbReference type="EMBL" id="SJM30241.1"/>
    </source>
</evidence>
<name>A0A2P9AGH6_9HYPH</name>
<reference evidence="2" key="1">
    <citation type="submission" date="2016-12" db="EMBL/GenBank/DDBJ databases">
        <authorList>
            <person name="Brunel B."/>
        </authorList>
    </citation>
    <scope>NUCLEOTIDE SEQUENCE [LARGE SCALE GENOMIC DNA]</scope>
</reference>
<proteinExistence type="predicted"/>
<protein>
    <submittedName>
        <fullName evidence="1">Uncharacterized protein</fullName>
    </submittedName>
</protein>
<accession>A0A2P9AGH6</accession>
<gene>
    <name evidence="1" type="ORF">BQ8482_130140</name>
</gene>
<dbReference type="AlphaFoldDB" id="A0A2P9AGH6"/>
<dbReference type="EMBL" id="FUIG01000019">
    <property type="protein sequence ID" value="SJM30241.1"/>
    <property type="molecule type" value="Genomic_DNA"/>
</dbReference>